<protein>
    <submittedName>
        <fullName evidence="2">Uncharacterized protein</fullName>
    </submittedName>
</protein>
<proteinExistence type="predicted"/>
<organism evidence="2 4">
    <name type="scientific">Streptococcus gallolyticus</name>
    <dbReference type="NCBI Taxonomy" id="315405"/>
    <lineage>
        <taxon>Bacteria</taxon>
        <taxon>Bacillati</taxon>
        <taxon>Bacillota</taxon>
        <taxon>Bacilli</taxon>
        <taxon>Lactobacillales</taxon>
        <taxon>Streptococcaceae</taxon>
        <taxon>Streptococcus</taxon>
    </lineage>
</organism>
<reference evidence="3 4" key="1">
    <citation type="submission" date="2016-01" db="EMBL/GenBank/DDBJ databases">
        <title>Highly variable Streptococcus oralis are common among viridans streptococci isolated from primates.</title>
        <authorList>
            <person name="Denapaite D."/>
            <person name="Rieger M."/>
            <person name="Koendgen S."/>
            <person name="Brueckner R."/>
            <person name="Ochigava I."/>
            <person name="Kappeler P."/>
            <person name="Maetz-Rensing K."/>
            <person name="Leendertz F."/>
            <person name="Hakenbeck R."/>
        </authorList>
    </citation>
    <scope>NUCLEOTIDE SEQUENCE [LARGE SCALE GENOMIC DNA]</scope>
    <source>
        <strain evidence="1 3">DD02</strain>
        <strain evidence="2 4">DD03</strain>
    </source>
</reference>
<name>A0A139R502_9STRE</name>
<comment type="caution">
    <text evidence="2">The sequence shown here is derived from an EMBL/GenBank/DDBJ whole genome shotgun (WGS) entry which is preliminary data.</text>
</comment>
<evidence type="ECO:0000313" key="2">
    <source>
        <dbReference type="EMBL" id="KXU09807.1"/>
    </source>
</evidence>
<dbReference type="AlphaFoldDB" id="A0A139R502"/>
<sequence length="37" mass="4345">MKNQAALFLWTSCGKRENVTLFMDLKIQKQIGNFKEI</sequence>
<evidence type="ECO:0000313" key="3">
    <source>
        <dbReference type="Proteomes" id="UP000070198"/>
    </source>
</evidence>
<dbReference type="Proteomes" id="UP000070198">
    <property type="component" value="Unassembled WGS sequence"/>
</dbReference>
<evidence type="ECO:0000313" key="1">
    <source>
        <dbReference type="EMBL" id="KXT73770.1"/>
    </source>
</evidence>
<dbReference type="EMBL" id="LQXV01000131">
    <property type="protein sequence ID" value="KXU09807.1"/>
    <property type="molecule type" value="Genomic_DNA"/>
</dbReference>
<accession>A0A139R502</accession>
<dbReference type="Proteomes" id="UP000071927">
    <property type="component" value="Unassembled WGS sequence"/>
</dbReference>
<dbReference type="EMBL" id="LQOF01000014">
    <property type="protein sequence ID" value="KXT73770.1"/>
    <property type="molecule type" value="Genomic_DNA"/>
</dbReference>
<evidence type="ECO:0000313" key="4">
    <source>
        <dbReference type="Proteomes" id="UP000071927"/>
    </source>
</evidence>
<gene>
    <name evidence="1" type="ORF">SGADD02_00092</name>
    <name evidence="2" type="ORF">SGADD03_00479</name>
</gene>
<dbReference type="PATRIC" id="fig|315405.11.peg.103"/>